<sequence>MLNSLLLTILICIIVCVIIMGIVWLWAKKINNAGVVDIFWSFNFPVIALLLLILADGFQTRKWLICGMVIIWGSRLGTHLGRRVIKHLHEEEGRYTQLRKEWAPKADQKFFTFFQAQGLSNVFLSVPFFIITQNKEPELSIFEFVGLGLWVIAILGEARADWQLDQFKKDPDNKGKLCDTGLWHYSRHPNYFFEWLIWISYFIFALGSPYGFLAIISPAIILYLLFKVTGIPATEEQSIRSKGELYVQYQQTTSAFFPWFKRK</sequence>
<evidence type="ECO:0000313" key="2">
    <source>
        <dbReference type="EMBL" id="TKT87469.1"/>
    </source>
</evidence>
<feature type="transmembrane region" description="Helical" evidence="1">
    <location>
        <begin position="110"/>
        <end position="132"/>
    </location>
</feature>
<dbReference type="EMBL" id="SZVO01000019">
    <property type="protein sequence ID" value="TKT87469.1"/>
    <property type="molecule type" value="Genomic_DNA"/>
</dbReference>
<protein>
    <submittedName>
        <fullName evidence="2">DUF1295 domain-containing protein</fullName>
    </submittedName>
</protein>
<reference evidence="2 3" key="1">
    <citation type="submission" date="2019-05" db="EMBL/GenBank/DDBJ databases">
        <title>Dyadobacter AR-3-8 sp. nov., isolated from arctic soil.</title>
        <authorList>
            <person name="Chaudhary D.K."/>
        </authorList>
    </citation>
    <scope>NUCLEOTIDE SEQUENCE [LARGE SCALE GENOMIC DNA]</scope>
    <source>
        <strain evidence="2 3">AR-3-8</strain>
    </source>
</reference>
<proteinExistence type="predicted"/>
<evidence type="ECO:0000256" key="1">
    <source>
        <dbReference type="SAM" id="Phobius"/>
    </source>
</evidence>
<keyword evidence="1" id="KW-0812">Transmembrane</keyword>
<dbReference type="AlphaFoldDB" id="A0A4U6CSB1"/>
<dbReference type="PANTHER" id="PTHR32251">
    <property type="entry name" value="3-OXO-5-ALPHA-STEROID 4-DEHYDROGENASE"/>
    <property type="match status" value="1"/>
</dbReference>
<dbReference type="Gene3D" id="1.20.120.1630">
    <property type="match status" value="1"/>
</dbReference>
<dbReference type="Pfam" id="PF06966">
    <property type="entry name" value="DUF1295"/>
    <property type="match status" value="1"/>
</dbReference>
<dbReference type="RefSeq" id="WP_137343634.1">
    <property type="nucleotide sequence ID" value="NZ_BSQH01000004.1"/>
</dbReference>
<keyword evidence="3" id="KW-1185">Reference proteome</keyword>
<dbReference type="PROSITE" id="PS50244">
    <property type="entry name" value="S5A_REDUCTASE"/>
    <property type="match status" value="1"/>
</dbReference>
<dbReference type="OrthoDB" id="9779233at2"/>
<evidence type="ECO:0000313" key="3">
    <source>
        <dbReference type="Proteomes" id="UP000304900"/>
    </source>
</evidence>
<dbReference type="GO" id="GO:0016020">
    <property type="term" value="C:membrane"/>
    <property type="evidence" value="ECO:0007669"/>
    <property type="project" value="TreeGrafter"/>
</dbReference>
<accession>A0A4U6CSB1</accession>
<keyword evidence="1" id="KW-1133">Transmembrane helix</keyword>
<name>A0A4U6CSB1_9BACT</name>
<feature type="transmembrane region" description="Helical" evidence="1">
    <location>
        <begin position="6"/>
        <end position="27"/>
    </location>
</feature>
<feature type="transmembrane region" description="Helical" evidence="1">
    <location>
        <begin position="139"/>
        <end position="156"/>
    </location>
</feature>
<dbReference type="PANTHER" id="PTHR32251:SF17">
    <property type="entry name" value="STEROID 5-ALPHA REDUCTASE C-TERMINAL DOMAIN-CONTAINING PROTEIN"/>
    <property type="match status" value="1"/>
</dbReference>
<feature type="transmembrane region" description="Helical" evidence="1">
    <location>
        <begin position="195"/>
        <end position="226"/>
    </location>
</feature>
<feature type="transmembrane region" description="Helical" evidence="1">
    <location>
        <begin position="34"/>
        <end position="55"/>
    </location>
</feature>
<comment type="caution">
    <text evidence="2">The sequence shown here is derived from an EMBL/GenBank/DDBJ whole genome shotgun (WGS) entry which is preliminary data.</text>
</comment>
<gene>
    <name evidence="2" type="ORF">FDK13_29575</name>
</gene>
<dbReference type="Proteomes" id="UP000304900">
    <property type="component" value="Unassembled WGS sequence"/>
</dbReference>
<keyword evidence="1" id="KW-0472">Membrane</keyword>
<dbReference type="InterPro" id="IPR010721">
    <property type="entry name" value="UstE-like"/>
</dbReference>
<organism evidence="2 3">
    <name type="scientific">Dyadobacter frigoris</name>
    <dbReference type="NCBI Taxonomy" id="2576211"/>
    <lineage>
        <taxon>Bacteria</taxon>
        <taxon>Pseudomonadati</taxon>
        <taxon>Bacteroidota</taxon>
        <taxon>Cytophagia</taxon>
        <taxon>Cytophagales</taxon>
        <taxon>Spirosomataceae</taxon>
        <taxon>Dyadobacter</taxon>
    </lineage>
</organism>